<dbReference type="AlphaFoldDB" id="A0A2M7IEF6"/>
<comment type="catalytic activity">
    <reaction evidence="1">
        <text>L-aspartyl-tRNA(Asn) + L-glutamine + ATP + H2O = L-asparaginyl-tRNA(Asn) + L-glutamate + ADP + phosphate + 2 H(+)</text>
        <dbReference type="Rhea" id="RHEA:14513"/>
        <dbReference type="Rhea" id="RHEA-COMP:9674"/>
        <dbReference type="Rhea" id="RHEA-COMP:9677"/>
        <dbReference type="ChEBI" id="CHEBI:15377"/>
        <dbReference type="ChEBI" id="CHEBI:15378"/>
        <dbReference type="ChEBI" id="CHEBI:29985"/>
        <dbReference type="ChEBI" id="CHEBI:30616"/>
        <dbReference type="ChEBI" id="CHEBI:43474"/>
        <dbReference type="ChEBI" id="CHEBI:58359"/>
        <dbReference type="ChEBI" id="CHEBI:78515"/>
        <dbReference type="ChEBI" id="CHEBI:78516"/>
        <dbReference type="ChEBI" id="CHEBI:456216"/>
    </reaction>
</comment>
<dbReference type="GO" id="GO:0050566">
    <property type="term" value="F:asparaginyl-tRNA synthase (glutamine-hydrolyzing) activity"/>
    <property type="evidence" value="ECO:0007669"/>
    <property type="project" value="RHEA"/>
</dbReference>
<accession>A0A2M7IEF6</accession>
<dbReference type="InterPro" id="IPR036113">
    <property type="entry name" value="Asp/Glu-ADT_sf_sub_c"/>
</dbReference>
<comment type="similarity">
    <text evidence="1">Belongs to the GatC family.</text>
</comment>
<dbReference type="Gene3D" id="1.10.20.60">
    <property type="entry name" value="Glu-tRNAGln amidotransferase C subunit, N-terminal domain"/>
    <property type="match status" value="1"/>
</dbReference>
<keyword evidence="1 2" id="KW-0436">Ligase</keyword>
<comment type="subunit">
    <text evidence="1">Heterotrimer of A, B and C subunits.</text>
</comment>
<evidence type="ECO:0000313" key="2">
    <source>
        <dbReference type="EMBL" id="PIW74893.1"/>
    </source>
</evidence>
<dbReference type="GO" id="GO:0050567">
    <property type="term" value="F:glutaminyl-tRNA synthase (glutamine-hydrolyzing) activity"/>
    <property type="evidence" value="ECO:0007669"/>
    <property type="project" value="UniProtKB-UniRule"/>
</dbReference>
<evidence type="ECO:0000313" key="3">
    <source>
        <dbReference type="Proteomes" id="UP000231673"/>
    </source>
</evidence>
<dbReference type="InterPro" id="IPR003837">
    <property type="entry name" value="GatC"/>
</dbReference>
<gene>
    <name evidence="1 2" type="primary">gatC</name>
    <name evidence="2" type="ORF">CO003_00055</name>
</gene>
<keyword evidence="2" id="KW-0808">Transferase</keyword>
<comment type="function">
    <text evidence="1">Allows the formation of correctly charged Asn-tRNA(Asn) or Gln-tRNA(Gln) through the transamidation of misacylated Asp-tRNA(Asn) or Glu-tRNA(Gln) in organisms which lack either or both of asparaginyl-tRNA or glutaminyl-tRNA synthetases. The reaction takes place in the presence of glutamine and ATP through an activated phospho-Asp-tRNA(Asn) or phospho-Glu-tRNA(Gln).</text>
</comment>
<keyword evidence="1" id="KW-0067">ATP-binding</keyword>
<evidence type="ECO:0000256" key="1">
    <source>
        <dbReference type="HAMAP-Rule" id="MF_00122"/>
    </source>
</evidence>
<sequence length="97" mass="11039">MVKLTKKEVEHVAKLARLGLAEKEKEKFSNELSVILDFVEKLNEVKTDKVEPTAQVTGLENVYRQDKGRERAKQGTDKLLGLTPETENRYVKVKAVL</sequence>
<organism evidence="2 3">
    <name type="scientific">Candidatus Portnoybacteria bacterium CG_4_8_14_3_um_filter_44_15</name>
    <dbReference type="NCBI Taxonomy" id="1974803"/>
    <lineage>
        <taxon>Bacteria</taxon>
        <taxon>Candidatus Portnoyibacteriota</taxon>
    </lineage>
</organism>
<dbReference type="GO" id="GO:0006412">
    <property type="term" value="P:translation"/>
    <property type="evidence" value="ECO:0007669"/>
    <property type="project" value="UniProtKB-UniRule"/>
</dbReference>
<protein>
    <recommendedName>
        <fullName evidence="1">Aspartyl/glutamyl-tRNA(Asn/Gln) amidotransferase subunit C</fullName>
        <shortName evidence="1">Asp/Glu-ADT subunit C</shortName>
        <ecNumber evidence="1">6.3.5.-</ecNumber>
    </recommendedName>
</protein>
<dbReference type="NCBIfam" id="TIGR00135">
    <property type="entry name" value="gatC"/>
    <property type="match status" value="1"/>
</dbReference>
<comment type="catalytic activity">
    <reaction evidence="1">
        <text>L-glutamyl-tRNA(Gln) + L-glutamine + ATP + H2O = L-glutaminyl-tRNA(Gln) + L-glutamate + ADP + phosphate + H(+)</text>
        <dbReference type="Rhea" id="RHEA:17521"/>
        <dbReference type="Rhea" id="RHEA-COMP:9681"/>
        <dbReference type="Rhea" id="RHEA-COMP:9684"/>
        <dbReference type="ChEBI" id="CHEBI:15377"/>
        <dbReference type="ChEBI" id="CHEBI:15378"/>
        <dbReference type="ChEBI" id="CHEBI:29985"/>
        <dbReference type="ChEBI" id="CHEBI:30616"/>
        <dbReference type="ChEBI" id="CHEBI:43474"/>
        <dbReference type="ChEBI" id="CHEBI:58359"/>
        <dbReference type="ChEBI" id="CHEBI:78520"/>
        <dbReference type="ChEBI" id="CHEBI:78521"/>
        <dbReference type="ChEBI" id="CHEBI:456216"/>
    </reaction>
</comment>
<comment type="caution">
    <text evidence="2">The sequence shown here is derived from an EMBL/GenBank/DDBJ whole genome shotgun (WGS) entry which is preliminary data.</text>
</comment>
<dbReference type="GO" id="GO:0005524">
    <property type="term" value="F:ATP binding"/>
    <property type="evidence" value="ECO:0007669"/>
    <property type="project" value="UniProtKB-KW"/>
</dbReference>
<dbReference type="Proteomes" id="UP000231673">
    <property type="component" value="Unassembled WGS sequence"/>
</dbReference>
<dbReference type="HAMAP" id="MF_00122">
    <property type="entry name" value="GatC"/>
    <property type="match status" value="1"/>
</dbReference>
<keyword evidence="1" id="KW-0547">Nucleotide-binding</keyword>
<dbReference type="Pfam" id="PF02686">
    <property type="entry name" value="GatC"/>
    <property type="match status" value="1"/>
</dbReference>
<dbReference type="PANTHER" id="PTHR15004:SF0">
    <property type="entry name" value="GLUTAMYL-TRNA(GLN) AMIDOTRANSFERASE SUBUNIT C, MITOCHONDRIAL"/>
    <property type="match status" value="1"/>
</dbReference>
<dbReference type="GO" id="GO:0006450">
    <property type="term" value="P:regulation of translational fidelity"/>
    <property type="evidence" value="ECO:0007669"/>
    <property type="project" value="InterPro"/>
</dbReference>
<dbReference type="EC" id="6.3.5.-" evidence="1"/>
<dbReference type="EMBL" id="PFGW01000003">
    <property type="protein sequence ID" value="PIW74893.1"/>
    <property type="molecule type" value="Genomic_DNA"/>
</dbReference>
<dbReference type="GO" id="GO:0016740">
    <property type="term" value="F:transferase activity"/>
    <property type="evidence" value="ECO:0007669"/>
    <property type="project" value="UniProtKB-KW"/>
</dbReference>
<name>A0A2M7IEF6_9BACT</name>
<dbReference type="PANTHER" id="PTHR15004">
    <property type="entry name" value="GLUTAMYL-TRNA(GLN) AMIDOTRANSFERASE SUBUNIT C, MITOCHONDRIAL"/>
    <property type="match status" value="1"/>
</dbReference>
<reference evidence="3" key="1">
    <citation type="submission" date="2017-09" db="EMBL/GenBank/DDBJ databases">
        <title>Depth-based differentiation of microbial function through sediment-hosted aquifers and enrichment of novel symbionts in the deep terrestrial subsurface.</title>
        <authorList>
            <person name="Probst A.J."/>
            <person name="Ladd B."/>
            <person name="Jarett J.K."/>
            <person name="Geller-Mcgrath D.E."/>
            <person name="Sieber C.M.K."/>
            <person name="Emerson J.B."/>
            <person name="Anantharaman K."/>
            <person name="Thomas B.C."/>
            <person name="Malmstrom R."/>
            <person name="Stieglmeier M."/>
            <person name="Klingl A."/>
            <person name="Woyke T."/>
            <person name="Ryan C.M."/>
            <person name="Banfield J.F."/>
        </authorList>
    </citation>
    <scope>NUCLEOTIDE SEQUENCE [LARGE SCALE GENOMIC DNA]</scope>
</reference>
<keyword evidence="1" id="KW-0648">Protein biosynthesis</keyword>
<proteinExistence type="inferred from homology"/>
<dbReference type="SUPFAM" id="SSF141000">
    <property type="entry name" value="Glu-tRNAGln amidotransferase C subunit"/>
    <property type="match status" value="1"/>
</dbReference>
<dbReference type="GO" id="GO:0070681">
    <property type="term" value="P:glutaminyl-tRNAGln biosynthesis via transamidation"/>
    <property type="evidence" value="ECO:0007669"/>
    <property type="project" value="TreeGrafter"/>
</dbReference>